<feature type="chain" id="PRO_5031509858" description="Phospholipid scramblase" evidence="1">
    <location>
        <begin position="23"/>
        <end position="194"/>
    </location>
</feature>
<proteinExistence type="predicted"/>
<accession>A0A7S2EVE2</accession>
<evidence type="ECO:0000313" key="2">
    <source>
        <dbReference type="EMBL" id="CAD9357357.1"/>
    </source>
</evidence>
<protein>
    <recommendedName>
        <fullName evidence="3">Phospholipid scramblase</fullName>
    </recommendedName>
</protein>
<keyword evidence="1" id="KW-0732">Signal</keyword>
<gene>
    <name evidence="2" type="ORF">OSIN01602_LOCUS18893</name>
</gene>
<dbReference type="EMBL" id="HBGO01032782">
    <property type="protein sequence ID" value="CAD9357357.1"/>
    <property type="molecule type" value="Transcribed_RNA"/>
</dbReference>
<name>A0A7S2EVE2_TRICV</name>
<reference evidence="2" key="1">
    <citation type="submission" date="2021-01" db="EMBL/GenBank/DDBJ databases">
        <authorList>
            <person name="Corre E."/>
            <person name="Pelletier E."/>
            <person name="Niang G."/>
            <person name="Scheremetjew M."/>
            <person name="Finn R."/>
            <person name="Kale V."/>
            <person name="Holt S."/>
            <person name="Cochrane G."/>
            <person name="Meng A."/>
            <person name="Brown T."/>
            <person name="Cohen L."/>
        </authorList>
    </citation>
    <scope>NUCLEOTIDE SEQUENCE</scope>
    <source>
        <strain evidence="2">Grunow 1884</strain>
    </source>
</reference>
<organism evidence="2">
    <name type="scientific">Trieres chinensis</name>
    <name type="common">Marine centric diatom</name>
    <name type="synonym">Odontella sinensis</name>
    <dbReference type="NCBI Taxonomy" id="1514140"/>
    <lineage>
        <taxon>Eukaryota</taxon>
        <taxon>Sar</taxon>
        <taxon>Stramenopiles</taxon>
        <taxon>Ochrophyta</taxon>
        <taxon>Bacillariophyta</taxon>
        <taxon>Mediophyceae</taxon>
        <taxon>Biddulphiophycidae</taxon>
        <taxon>Eupodiscales</taxon>
        <taxon>Parodontellaceae</taxon>
        <taxon>Trieres</taxon>
    </lineage>
</organism>
<evidence type="ECO:0000256" key="1">
    <source>
        <dbReference type="SAM" id="SignalP"/>
    </source>
</evidence>
<sequence length="194" mass="21451">MTTLSLLAASAALLCRASHGFAVVPADSQFSFTSIQQRRRKRTPSNALPMTSTDSTTSLSALISPAAKFFQLEELEDRDNSITELYLEPNGVVMVGETDGPIVKEVSGTWSTSPDGTKFIMNIRRTFESIGREIGEFSFTVERRYEGEFVFVGALVAVSGDMHNVDDMLGDMKVGWFNMLDTTDARLNREEEAF</sequence>
<dbReference type="AlphaFoldDB" id="A0A7S2EVE2"/>
<feature type="signal peptide" evidence="1">
    <location>
        <begin position="1"/>
        <end position="22"/>
    </location>
</feature>
<evidence type="ECO:0008006" key="3">
    <source>
        <dbReference type="Google" id="ProtNLM"/>
    </source>
</evidence>